<keyword evidence="6 11" id="KW-0732">Signal</keyword>
<keyword evidence="7" id="KW-0406">Ion transport</keyword>
<feature type="chain" id="PRO_5021214858" evidence="11">
    <location>
        <begin position="23"/>
        <end position="348"/>
    </location>
</feature>
<dbReference type="OrthoDB" id="5289162at2"/>
<dbReference type="RefSeq" id="WP_135207438.1">
    <property type="nucleotide sequence ID" value="NZ_SPVF01000148.1"/>
</dbReference>
<feature type="domain" description="Porin" evidence="12">
    <location>
        <begin position="18"/>
        <end position="331"/>
    </location>
</feature>
<proteinExistence type="predicted"/>
<dbReference type="GO" id="GO:0046930">
    <property type="term" value="C:pore complex"/>
    <property type="evidence" value="ECO:0007669"/>
    <property type="project" value="UniProtKB-KW"/>
</dbReference>
<evidence type="ECO:0000256" key="1">
    <source>
        <dbReference type="ARBA" id="ARBA00004571"/>
    </source>
</evidence>
<dbReference type="Gene3D" id="2.40.160.10">
    <property type="entry name" value="Porin"/>
    <property type="match status" value="1"/>
</dbReference>
<evidence type="ECO:0000256" key="11">
    <source>
        <dbReference type="SAM" id="SignalP"/>
    </source>
</evidence>
<evidence type="ECO:0000256" key="9">
    <source>
        <dbReference type="ARBA" id="ARBA00023136"/>
    </source>
</evidence>
<keyword evidence="8" id="KW-0626">Porin</keyword>
<comment type="caution">
    <text evidence="13">The sequence shown here is derived from an EMBL/GenBank/DDBJ whole genome shotgun (WGS) entry which is preliminary data.</text>
</comment>
<dbReference type="InterPro" id="IPR023614">
    <property type="entry name" value="Porin_dom_sf"/>
</dbReference>
<dbReference type="PANTHER" id="PTHR34501">
    <property type="entry name" value="PROTEIN YDDL-RELATED"/>
    <property type="match status" value="1"/>
</dbReference>
<evidence type="ECO:0000256" key="6">
    <source>
        <dbReference type="ARBA" id="ARBA00022729"/>
    </source>
</evidence>
<keyword evidence="9" id="KW-0472">Membrane</keyword>
<evidence type="ECO:0000256" key="10">
    <source>
        <dbReference type="ARBA" id="ARBA00023237"/>
    </source>
</evidence>
<evidence type="ECO:0000256" key="7">
    <source>
        <dbReference type="ARBA" id="ARBA00023065"/>
    </source>
</evidence>
<dbReference type="EMBL" id="SPVF01000148">
    <property type="protein sequence ID" value="TFW19325.1"/>
    <property type="molecule type" value="Genomic_DNA"/>
</dbReference>
<dbReference type="CDD" id="cd00342">
    <property type="entry name" value="gram_neg_porins"/>
    <property type="match status" value="1"/>
</dbReference>
<evidence type="ECO:0000256" key="8">
    <source>
        <dbReference type="ARBA" id="ARBA00023114"/>
    </source>
</evidence>
<dbReference type="Pfam" id="PF13609">
    <property type="entry name" value="Porin_4"/>
    <property type="match status" value="1"/>
</dbReference>
<gene>
    <name evidence="13" type="ORF">E4L96_11885</name>
</gene>
<sequence length="348" mass="36848">MKTIPTSLLCALLLGVSTLAIAQTATSATAAPRAPGNVQVYGILDMYVGRSDNSGAPRATTVVNSGGLSTSFWGLRGTEDLGHGLRAVFALESFVRLDTGDFGRLPGDPLFSRNAYVGLADSWGELRLGRQSAAVWLAAIAFNPFGASTRFSPLQTQLWTPPYGINIAADTGWANTLGYTSPTAHGVTVRAQYGLGEVQSGRNNAAVSATWMSGPAGLVLAAQKVEAGPGITPAAPSQTTWLAGVSYDLKVAKLYATWDRNRSAGTERRTRTGQIGATVPFGRGNLLLSWAHTRDKSRTVAPYHRNSAAIGYDYAISPRTGLYAVALYDKTTVARSGTTWATGIRLRY</sequence>
<protein>
    <submittedName>
        <fullName evidence="13">Porin</fullName>
    </submittedName>
</protein>
<dbReference type="InterPro" id="IPR050298">
    <property type="entry name" value="Gram-neg_bact_OMP"/>
</dbReference>
<dbReference type="GO" id="GO:0015288">
    <property type="term" value="F:porin activity"/>
    <property type="evidence" value="ECO:0007669"/>
    <property type="project" value="UniProtKB-KW"/>
</dbReference>
<name>A0A4Y9SEP0_9BURK</name>
<evidence type="ECO:0000256" key="2">
    <source>
        <dbReference type="ARBA" id="ARBA00011233"/>
    </source>
</evidence>
<evidence type="ECO:0000313" key="13">
    <source>
        <dbReference type="EMBL" id="TFW19325.1"/>
    </source>
</evidence>
<evidence type="ECO:0000256" key="5">
    <source>
        <dbReference type="ARBA" id="ARBA00022692"/>
    </source>
</evidence>
<evidence type="ECO:0000313" key="14">
    <source>
        <dbReference type="Proteomes" id="UP000298438"/>
    </source>
</evidence>
<keyword evidence="5" id="KW-0812">Transmembrane</keyword>
<dbReference type="PANTHER" id="PTHR34501:SF9">
    <property type="entry name" value="MAJOR OUTER MEMBRANE PROTEIN P.IA"/>
    <property type="match status" value="1"/>
</dbReference>
<dbReference type="GO" id="GO:0009279">
    <property type="term" value="C:cell outer membrane"/>
    <property type="evidence" value="ECO:0007669"/>
    <property type="project" value="UniProtKB-SubCell"/>
</dbReference>
<keyword evidence="4" id="KW-1134">Transmembrane beta strand</keyword>
<comment type="subcellular location">
    <subcellularLocation>
        <location evidence="1">Cell outer membrane</location>
        <topology evidence="1">Multi-pass membrane protein</topology>
    </subcellularLocation>
</comment>
<evidence type="ECO:0000259" key="12">
    <source>
        <dbReference type="Pfam" id="PF13609"/>
    </source>
</evidence>
<evidence type="ECO:0000256" key="3">
    <source>
        <dbReference type="ARBA" id="ARBA00022448"/>
    </source>
</evidence>
<dbReference type="GO" id="GO:0006811">
    <property type="term" value="P:monoatomic ion transport"/>
    <property type="evidence" value="ECO:0007669"/>
    <property type="project" value="UniProtKB-KW"/>
</dbReference>
<dbReference type="InterPro" id="IPR033900">
    <property type="entry name" value="Gram_neg_porin_domain"/>
</dbReference>
<keyword evidence="14" id="KW-1185">Reference proteome</keyword>
<dbReference type="SUPFAM" id="SSF56935">
    <property type="entry name" value="Porins"/>
    <property type="match status" value="1"/>
</dbReference>
<accession>A0A4Y9SEP0</accession>
<organism evidence="13 14">
    <name type="scientific">Zemynaea arenosa</name>
    <dbReference type="NCBI Taxonomy" id="2561931"/>
    <lineage>
        <taxon>Bacteria</taxon>
        <taxon>Pseudomonadati</taxon>
        <taxon>Pseudomonadota</taxon>
        <taxon>Betaproteobacteria</taxon>
        <taxon>Burkholderiales</taxon>
        <taxon>Oxalobacteraceae</taxon>
        <taxon>Telluria group</taxon>
        <taxon>Zemynaea</taxon>
    </lineage>
</organism>
<feature type="signal peptide" evidence="11">
    <location>
        <begin position="1"/>
        <end position="22"/>
    </location>
</feature>
<keyword evidence="10" id="KW-0998">Cell outer membrane</keyword>
<evidence type="ECO:0000256" key="4">
    <source>
        <dbReference type="ARBA" id="ARBA00022452"/>
    </source>
</evidence>
<dbReference type="AlphaFoldDB" id="A0A4Y9SEP0"/>
<reference evidence="13 14" key="1">
    <citation type="submission" date="2019-03" db="EMBL/GenBank/DDBJ databases">
        <title>Draft Genome Sequence of Massilia arenosa sp. nov., a Novel Massilia Species Isolated from a Sandy-loam Maize Soil.</title>
        <authorList>
            <person name="Raths R."/>
            <person name="Peta V."/>
            <person name="Bucking H."/>
        </authorList>
    </citation>
    <scope>NUCLEOTIDE SEQUENCE [LARGE SCALE GENOMIC DNA]</scope>
    <source>
        <strain evidence="13 14">MC02</strain>
    </source>
</reference>
<dbReference type="Proteomes" id="UP000298438">
    <property type="component" value="Unassembled WGS sequence"/>
</dbReference>
<keyword evidence="3" id="KW-0813">Transport</keyword>
<comment type="subunit">
    <text evidence="2">Homotrimer.</text>
</comment>